<dbReference type="AlphaFoldDB" id="E1JYL7"/>
<keyword evidence="4" id="KW-1185">Reference proteome</keyword>
<dbReference type="STRING" id="596151.DesfrDRAFT_2716"/>
<feature type="transmembrane region" description="Helical" evidence="1">
    <location>
        <begin position="48"/>
        <end position="71"/>
    </location>
</feature>
<dbReference type="eggNOG" id="ENOG502Z7TY">
    <property type="taxonomic scope" value="Bacteria"/>
</dbReference>
<feature type="transmembrane region" description="Helical" evidence="1">
    <location>
        <begin position="7"/>
        <end position="28"/>
    </location>
</feature>
<reference evidence="3 4" key="1">
    <citation type="submission" date="2010-08" db="EMBL/GenBank/DDBJ databases">
        <title>The draft genome of Desulfovibrio fructosovorans JJ.</title>
        <authorList>
            <consortium name="US DOE Joint Genome Institute (JGI-PGF)"/>
            <person name="Lucas S."/>
            <person name="Copeland A."/>
            <person name="Lapidus A."/>
            <person name="Cheng J.-F."/>
            <person name="Bruce D."/>
            <person name="Goodwin L."/>
            <person name="Pitluck S."/>
            <person name="Land M.L."/>
            <person name="Hauser L."/>
            <person name="Chang Y.-J."/>
            <person name="Jeffries C."/>
            <person name="Wall J.D."/>
            <person name="Stahl D.A."/>
            <person name="Arkin A.P."/>
            <person name="Dehal P."/>
            <person name="Stolyar S.M."/>
            <person name="Hazen T.C."/>
            <person name="Woyke T.J."/>
        </authorList>
    </citation>
    <scope>NUCLEOTIDE SEQUENCE [LARGE SCALE GENOMIC DNA]</scope>
    <source>
        <strain evidence="3 4">JJ</strain>
    </source>
</reference>
<dbReference type="Pfam" id="PF14358">
    <property type="entry name" value="DUF4405"/>
    <property type="match status" value="1"/>
</dbReference>
<keyword evidence="1" id="KW-0812">Transmembrane</keyword>
<comment type="caution">
    <text evidence="3">The sequence shown here is derived from an EMBL/GenBank/DDBJ whole genome shotgun (WGS) entry which is preliminary data.</text>
</comment>
<sequence length="272" mass="29041" precursor="true">MIRKATSLVALLAFILTILTSLILYIAPQGRVAYWSDWTLWGLDKTQWGNLHVNLGTLFLAALALHAYYNWKAVTAYLSRAHKLVIVTPASVTALAIVLIVGLGTLAMLPPFSTFLAGSDYFKERAANLYGEPPYGHAELSPLASLAPKIGLTPQAVVTGLKKAGYDAAAPDATLLSLSRRYGVSPQKLYQAFAPETGQELPELPPPGTGNRSLSDLCKTYGLDTARIVAGLKERGIAATPDATIRAIAEKNGQGPLEVYAAIRQAAVATRP</sequence>
<keyword evidence="1" id="KW-0472">Membrane</keyword>
<organism evidence="3 4">
    <name type="scientific">Solidesulfovibrio fructosivorans JJ]</name>
    <dbReference type="NCBI Taxonomy" id="596151"/>
    <lineage>
        <taxon>Bacteria</taxon>
        <taxon>Pseudomonadati</taxon>
        <taxon>Thermodesulfobacteriota</taxon>
        <taxon>Desulfovibrionia</taxon>
        <taxon>Desulfovibrionales</taxon>
        <taxon>Desulfovibrionaceae</taxon>
        <taxon>Solidesulfovibrio</taxon>
    </lineage>
</organism>
<dbReference type="Proteomes" id="UP000006250">
    <property type="component" value="Unassembled WGS sequence"/>
</dbReference>
<evidence type="ECO:0000256" key="1">
    <source>
        <dbReference type="SAM" id="Phobius"/>
    </source>
</evidence>
<dbReference type="InterPro" id="IPR025517">
    <property type="entry name" value="DUF4405"/>
</dbReference>
<keyword evidence="1" id="KW-1133">Transmembrane helix</keyword>
<proteinExistence type="predicted"/>
<protein>
    <recommendedName>
        <fullName evidence="2">Flavinylation-associated cytochrome domain-containing protein</fullName>
    </recommendedName>
</protein>
<feature type="domain" description="Flavinylation-associated cytochrome" evidence="2">
    <location>
        <begin position="6"/>
        <end position="71"/>
    </location>
</feature>
<feature type="transmembrane region" description="Helical" evidence="1">
    <location>
        <begin position="83"/>
        <end position="109"/>
    </location>
</feature>
<accession>E1JYL7</accession>
<evidence type="ECO:0000313" key="3">
    <source>
        <dbReference type="EMBL" id="EFL50601.1"/>
    </source>
</evidence>
<name>E1JYL7_SOLFR</name>
<gene>
    <name evidence="3" type="ORF">DesfrDRAFT_2716</name>
</gene>
<dbReference type="RefSeq" id="WP_005994705.1">
    <property type="nucleotide sequence ID" value="NZ_AECZ01000018.1"/>
</dbReference>
<evidence type="ECO:0000259" key="2">
    <source>
        <dbReference type="Pfam" id="PF14358"/>
    </source>
</evidence>
<evidence type="ECO:0000313" key="4">
    <source>
        <dbReference type="Proteomes" id="UP000006250"/>
    </source>
</evidence>
<dbReference type="EMBL" id="AECZ01000018">
    <property type="protein sequence ID" value="EFL50601.1"/>
    <property type="molecule type" value="Genomic_DNA"/>
</dbReference>